<comment type="caution">
    <text evidence="1">The sequence shown here is derived from an EMBL/GenBank/DDBJ whole genome shotgun (WGS) entry which is preliminary data.</text>
</comment>
<accession>A0A8H7BR93</accession>
<dbReference type="PANTHER" id="PTHR46066">
    <property type="entry name" value="CHITINASE DOMAIN-CONTAINING PROTEIN 1 FAMILY MEMBER"/>
    <property type="match status" value="1"/>
</dbReference>
<keyword evidence="2" id="KW-1185">Reference proteome</keyword>
<dbReference type="GO" id="GO:0070492">
    <property type="term" value="F:oligosaccharide binding"/>
    <property type="evidence" value="ECO:0007669"/>
    <property type="project" value="TreeGrafter"/>
</dbReference>
<organism evidence="1 2">
    <name type="scientific">Apophysomyces ossiformis</name>
    <dbReference type="NCBI Taxonomy" id="679940"/>
    <lineage>
        <taxon>Eukaryota</taxon>
        <taxon>Fungi</taxon>
        <taxon>Fungi incertae sedis</taxon>
        <taxon>Mucoromycota</taxon>
        <taxon>Mucoromycotina</taxon>
        <taxon>Mucoromycetes</taxon>
        <taxon>Mucorales</taxon>
        <taxon>Mucorineae</taxon>
        <taxon>Mucoraceae</taxon>
        <taxon>Apophysomyces</taxon>
    </lineage>
</organism>
<dbReference type="OrthoDB" id="10254444at2759"/>
<proteinExistence type="predicted"/>
<protein>
    <submittedName>
        <fullName evidence="1">Chitinase domain-containing protein 1</fullName>
    </submittedName>
</protein>
<dbReference type="AlphaFoldDB" id="A0A8H7BR93"/>
<dbReference type="GO" id="GO:0012505">
    <property type="term" value="C:endomembrane system"/>
    <property type="evidence" value="ECO:0007669"/>
    <property type="project" value="TreeGrafter"/>
</dbReference>
<dbReference type="Proteomes" id="UP000605846">
    <property type="component" value="Unassembled WGS sequence"/>
</dbReference>
<evidence type="ECO:0000313" key="1">
    <source>
        <dbReference type="EMBL" id="KAF7728586.1"/>
    </source>
</evidence>
<evidence type="ECO:0000313" key="2">
    <source>
        <dbReference type="Proteomes" id="UP000605846"/>
    </source>
</evidence>
<reference evidence="1" key="1">
    <citation type="submission" date="2020-01" db="EMBL/GenBank/DDBJ databases">
        <title>Genome Sequencing of Three Apophysomyces-Like Fungal Strains Confirms a Novel Fungal Genus in the Mucoromycota with divergent Burkholderia-like Endosymbiotic Bacteria.</title>
        <authorList>
            <person name="Stajich J.E."/>
            <person name="Macias A.M."/>
            <person name="Carter-House D."/>
            <person name="Lovett B."/>
            <person name="Kasson L.R."/>
            <person name="Berry K."/>
            <person name="Grigoriev I."/>
            <person name="Chang Y."/>
            <person name="Spatafora J."/>
            <person name="Kasson M.T."/>
        </authorList>
    </citation>
    <scope>NUCLEOTIDE SEQUENCE</scope>
    <source>
        <strain evidence="1">NRRL A-21654</strain>
    </source>
</reference>
<name>A0A8H7BR93_9FUNG</name>
<gene>
    <name evidence="1" type="primary">CHID1</name>
    <name evidence="1" type="ORF">EC973_005812</name>
</gene>
<sequence length="121" mass="13799">MYAMCYSTGRYPEPLVMGTVLEKLRRSEQGRSNGTIEVVWDKENEEHYVEVEEDNDGSHATIWMPTRTSIQRRTRIAEVYGVGLSLWEVGQGLDYFVSCSSKSAQQLIPPEVRPLLKFAPT</sequence>
<dbReference type="PANTHER" id="PTHR46066:SF2">
    <property type="entry name" value="CHITINASE DOMAIN-CONTAINING PROTEIN 1"/>
    <property type="match status" value="1"/>
</dbReference>
<dbReference type="EMBL" id="JABAYA010000034">
    <property type="protein sequence ID" value="KAF7728586.1"/>
    <property type="molecule type" value="Genomic_DNA"/>
</dbReference>